<dbReference type="InterPro" id="IPR002645">
    <property type="entry name" value="STAS_dom"/>
</dbReference>
<accession>A0ABY2RZF7</accession>
<organism evidence="2 3">
    <name type="scientific">Prauserella endophytica</name>
    <dbReference type="NCBI Taxonomy" id="1592324"/>
    <lineage>
        <taxon>Bacteria</taxon>
        <taxon>Bacillati</taxon>
        <taxon>Actinomycetota</taxon>
        <taxon>Actinomycetes</taxon>
        <taxon>Pseudonocardiales</taxon>
        <taxon>Pseudonocardiaceae</taxon>
        <taxon>Prauserella</taxon>
        <taxon>Prauserella coralliicola group</taxon>
    </lineage>
</organism>
<dbReference type="CDD" id="cd07043">
    <property type="entry name" value="STAS_anti-anti-sigma_factors"/>
    <property type="match status" value="1"/>
</dbReference>
<dbReference type="Gene3D" id="3.30.750.24">
    <property type="entry name" value="STAS domain"/>
    <property type="match status" value="1"/>
</dbReference>
<name>A0ABY2RZF7_9PSEU</name>
<dbReference type="Pfam" id="PF01740">
    <property type="entry name" value="STAS"/>
    <property type="match status" value="1"/>
</dbReference>
<protein>
    <submittedName>
        <fullName evidence="2">STAS domain-containing protein</fullName>
    </submittedName>
</protein>
<gene>
    <name evidence="2" type="ORF">FCN18_24710</name>
</gene>
<feature type="domain" description="STAS" evidence="1">
    <location>
        <begin position="17"/>
        <end position="115"/>
    </location>
</feature>
<dbReference type="EMBL" id="SWMS01000015">
    <property type="protein sequence ID" value="TKG66669.1"/>
    <property type="molecule type" value="Genomic_DNA"/>
</dbReference>
<evidence type="ECO:0000259" key="1">
    <source>
        <dbReference type="PROSITE" id="PS50801"/>
    </source>
</evidence>
<dbReference type="RefSeq" id="WP_137096222.1">
    <property type="nucleotide sequence ID" value="NZ_SWMS01000015.1"/>
</dbReference>
<dbReference type="Proteomes" id="UP000309992">
    <property type="component" value="Unassembled WGS sequence"/>
</dbReference>
<dbReference type="PROSITE" id="PS50801">
    <property type="entry name" value="STAS"/>
    <property type="match status" value="1"/>
</dbReference>
<proteinExistence type="predicted"/>
<evidence type="ECO:0000313" key="2">
    <source>
        <dbReference type="EMBL" id="TKG66669.1"/>
    </source>
</evidence>
<sequence>MDDVRTIDIRVEPGRAGLVVTHVAGEVDIIAVPALRDCVDEQLWVARSLVLDLTETSFFGAAGLSLLVRLSTAAGRRALPWALTGRQPVLRPLSVTGLDRSLPVYPDLGEAIAAVSEAGIAAGARVH</sequence>
<evidence type="ECO:0000313" key="3">
    <source>
        <dbReference type="Proteomes" id="UP000309992"/>
    </source>
</evidence>
<keyword evidence="3" id="KW-1185">Reference proteome</keyword>
<dbReference type="InterPro" id="IPR036513">
    <property type="entry name" value="STAS_dom_sf"/>
</dbReference>
<reference evidence="2 3" key="1">
    <citation type="journal article" date="2015" name="Antonie Van Leeuwenhoek">
        <title>Prauserella endophytica sp. nov., an endophytic actinobacterium isolated from Tamarix taklamakanensis.</title>
        <authorList>
            <person name="Liu J.M."/>
            <person name="Habden X."/>
            <person name="Guo L."/>
            <person name="Tuo L."/>
            <person name="Jiang Z.K."/>
            <person name="Liu S.W."/>
            <person name="Liu X.F."/>
            <person name="Chen L."/>
            <person name="Li R.F."/>
            <person name="Zhang Y.Q."/>
            <person name="Sun C.H."/>
        </authorList>
    </citation>
    <scope>NUCLEOTIDE SEQUENCE [LARGE SCALE GENOMIC DNA]</scope>
    <source>
        <strain evidence="2 3">CGMCC 4.7182</strain>
    </source>
</reference>
<dbReference type="SUPFAM" id="SSF52091">
    <property type="entry name" value="SpoIIaa-like"/>
    <property type="match status" value="1"/>
</dbReference>
<comment type="caution">
    <text evidence="2">The sequence shown here is derived from an EMBL/GenBank/DDBJ whole genome shotgun (WGS) entry which is preliminary data.</text>
</comment>
<dbReference type="PANTHER" id="PTHR33495:SF13">
    <property type="entry name" value="ANTI-SIGMA-F FACTOR ANTAGONIST RSFB"/>
    <property type="match status" value="1"/>
</dbReference>
<dbReference type="PANTHER" id="PTHR33495">
    <property type="entry name" value="ANTI-SIGMA FACTOR ANTAGONIST TM_1081-RELATED-RELATED"/>
    <property type="match status" value="1"/>
</dbReference>